<dbReference type="Proteomes" id="UP000317990">
    <property type="component" value="Unassembled WGS sequence"/>
</dbReference>
<evidence type="ECO:0000256" key="1">
    <source>
        <dbReference type="SAM" id="Phobius"/>
    </source>
</evidence>
<comment type="caution">
    <text evidence="2">The sequence shown here is derived from an EMBL/GenBank/DDBJ whole genome shotgun (WGS) entry which is preliminary data.</text>
</comment>
<dbReference type="EMBL" id="SRMO01000052">
    <property type="protein sequence ID" value="TGG93135.1"/>
    <property type="molecule type" value="Genomic_DNA"/>
</dbReference>
<dbReference type="AlphaFoldDB" id="A0A524RP60"/>
<proteinExistence type="predicted"/>
<keyword evidence="1" id="KW-1133">Transmembrane helix</keyword>
<feature type="transmembrane region" description="Helical" evidence="1">
    <location>
        <begin position="36"/>
        <end position="55"/>
    </location>
</feature>
<evidence type="ECO:0000313" key="3">
    <source>
        <dbReference type="Proteomes" id="UP000317990"/>
    </source>
</evidence>
<sequence length="71" mass="7729">MGKLQLTAAIWSLSLLGSWLIRRLGRSDLVLPDQPAFLLALVFGLPMALVLAIVLRRPTPSQNSSSSNVEE</sequence>
<keyword evidence="1" id="KW-0812">Transmembrane</keyword>
<evidence type="ECO:0000313" key="2">
    <source>
        <dbReference type="EMBL" id="TGG93135.1"/>
    </source>
</evidence>
<organism evidence="2 3">
    <name type="scientific">Aphanocapsa feldmannii 277cV</name>
    <dbReference type="NCBI Taxonomy" id="2507553"/>
    <lineage>
        <taxon>Bacteria</taxon>
        <taxon>Bacillati</taxon>
        <taxon>Cyanobacteriota</taxon>
        <taxon>Cyanophyceae</taxon>
        <taxon>Oscillatoriophycideae</taxon>
        <taxon>Chroococcales</taxon>
        <taxon>Microcystaceae</taxon>
        <taxon>Aphanocapsa</taxon>
    </lineage>
</organism>
<gene>
    <name evidence="2" type="ORF">ERJ67_04140</name>
</gene>
<name>A0A524RP60_9CHRO</name>
<protein>
    <submittedName>
        <fullName evidence="2">Uncharacterized protein</fullName>
    </submittedName>
</protein>
<accession>A0A524RP60</accession>
<reference evidence="2 3" key="1">
    <citation type="journal article" date="2019" name="mSystems">
        <title>Life at home and on the roam: Genomic adaptions reflect the dual lifestyle of an intracellular, facultative symbiont.</title>
        <authorList>
            <person name="Burgsdorf I."/>
        </authorList>
    </citation>
    <scope>NUCLEOTIDE SEQUENCE [LARGE SCALE GENOMIC DNA]</scope>
    <source>
        <strain evidence="2">277cV</strain>
    </source>
</reference>
<keyword evidence="1" id="KW-0472">Membrane</keyword>